<evidence type="ECO:0000259" key="9">
    <source>
        <dbReference type="SMART" id="SM00865"/>
    </source>
</evidence>
<dbReference type="Pfam" id="PF00091">
    <property type="entry name" value="Tubulin"/>
    <property type="match status" value="1"/>
</dbReference>
<comment type="function">
    <text evidence="4 6">Essential cell division protein that forms a contractile ring structure (Z ring) at the future cell division site. The regulation of the ring assembly controls the timing and the location of cell division. One of the functions of the FtsZ ring is to recruit other cell division proteins to the septum to produce a new cell wall between the dividing cells. Binds GTP and shows GTPase activity.</text>
</comment>
<keyword evidence="4 6" id="KW-0131">Cell cycle</keyword>
<dbReference type="InterPro" id="IPR008280">
    <property type="entry name" value="Tub_FtsZ_C"/>
</dbReference>
<dbReference type="InterPro" id="IPR018316">
    <property type="entry name" value="Tubulin/FtsZ_2-layer-sand-dom"/>
</dbReference>
<dbReference type="Gene3D" id="3.40.50.1440">
    <property type="entry name" value="Tubulin/FtsZ, GTPase domain"/>
    <property type="match status" value="1"/>
</dbReference>
<dbReference type="InterPro" id="IPR000158">
    <property type="entry name" value="Cell_div_FtsZ"/>
</dbReference>
<dbReference type="PANTHER" id="PTHR30314">
    <property type="entry name" value="CELL DIVISION PROTEIN FTSZ-RELATED"/>
    <property type="match status" value="1"/>
</dbReference>
<evidence type="ECO:0000256" key="4">
    <source>
        <dbReference type="HAMAP-Rule" id="MF_00909"/>
    </source>
</evidence>
<feature type="compositionally biased region" description="Low complexity" evidence="7">
    <location>
        <begin position="575"/>
        <end position="620"/>
    </location>
</feature>
<keyword evidence="4 6" id="KW-0717">Septation</keyword>
<feature type="binding site" evidence="4">
    <location>
        <position position="146"/>
    </location>
    <ligand>
        <name>GTP</name>
        <dbReference type="ChEBI" id="CHEBI:37565"/>
    </ligand>
</feature>
<feature type="domain" description="Tubulin/FtsZ 2-layer sandwich" evidence="9">
    <location>
        <begin position="210"/>
        <end position="328"/>
    </location>
</feature>
<keyword evidence="2 4" id="KW-0547">Nucleotide-binding</keyword>
<accession>A0ABX2K5P9</accession>
<feature type="compositionally biased region" description="Low complexity" evidence="7">
    <location>
        <begin position="441"/>
        <end position="467"/>
    </location>
</feature>
<comment type="subunit">
    <text evidence="4">Homodimer. Polymerizes to form a dynamic ring structure in a strictly GTP-dependent manner. Interacts directly with several other division proteins.</text>
</comment>
<dbReference type="InterPro" id="IPR036525">
    <property type="entry name" value="Tubulin/FtsZ_GTPase_sf"/>
</dbReference>
<dbReference type="SUPFAM" id="SSF55307">
    <property type="entry name" value="Tubulin C-terminal domain-like"/>
    <property type="match status" value="1"/>
</dbReference>
<dbReference type="HAMAP" id="MF_00909">
    <property type="entry name" value="FtsZ"/>
    <property type="match status" value="1"/>
</dbReference>
<evidence type="ECO:0000259" key="8">
    <source>
        <dbReference type="SMART" id="SM00864"/>
    </source>
</evidence>
<dbReference type="CDD" id="cd02201">
    <property type="entry name" value="FtsZ_type1"/>
    <property type="match status" value="1"/>
</dbReference>
<comment type="similarity">
    <text evidence="1 4 6">Belongs to the FtsZ family.</text>
</comment>
<feature type="compositionally biased region" description="Low complexity" evidence="7">
    <location>
        <begin position="534"/>
        <end position="567"/>
    </location>
</feature>
<dbReference type="Proteomes" id="UP000605086">
    <property type="component" value="Unassembled WGS sequence"/>
</dbReference>
<dbReference type="SMART" id="SM00864">
    <property type="entry name" value="Tubulin"/>
    <property type="match status" value="1"/>
</dbReference>
<reference evidence="10 11" key="1">
    <citation type="submission" date="2019-10" db="EMBL/GenBank/DDBJ databases">
        <title>Genome sequence of Azospirillum melinis.</title>
        <authorList>
            <person name="Ambrosini A."/>
            <person name="Sant'Anna F.H."/>
            <person name="Cassan F.D."/>
            <person name="Souza E.M."/>
            <person name="Passaglia L.M.P."/>
        </authorList>
    </citation>
    <scope>NUCLEOTIDE SEQUENCE [LARGE SCALE GENOMIC DNA]</scope>
    <source>
        <strain evidence="10 11">TMCY0552</strain>
    </source>
</reference>
<dbReference type="SMART" id="SM00865">
    <property type="entry name" value="Tubulin_C"/>
    <property type="match status" value="1"/>
</dbReference>
<dbReference type="InterPro" id="IPR045061">
    <property type="entry name" value="FtsZ/CetZ"/>
</dbReference>
<evidence type="ECO:0000313" key="10">
    <source>
        <dbReference type="EMBL" id="NUA98876.1"/>
    </source>
</evidence>
<proteinExistence type="inferred from homology"/>
<feature type="region of interest" description="Disordered" evidence="7">
    <location>
        <begin position="391"/>
        <end position="642"/>
    </location>
</feature>
<keyword evidence="4 6" id="KW-0132">Cell division</keyword>
<dbReference type="PROSITE" id="PS01134">
    <property type="entry name" value="FTSZ_1"/>
    <property type="match status" value="1"/>
</dbReference>
<dbReference type="NCBIfam" id="TIGR00065">
    <property type="entry name" value="ftsZ"/>
    <property type="match status" value="1"/>
</dbReference>
<protein>
    <recommendedName>
        <fullName evidence="4 5">Cell division protein FtsZ</fullName>
    </recommendedName>
</protein>
<dbReference type="InterPro" id="IPR003008">
    <property type="entry name" value="Tubulin_FtsZ_GTPase"/>
</dbReference>
<dbReference type="RefSeq" id="WP_174470218.1">
    <property type="nucleotide sequence ID" value="NZ_JAGINN010000001.1"/>
</dbReference>
<feature type="domain" description="Tubulin/FtsZ GTPase" evidence="8">
    <location>
        <begin position="16"/>
        <end position="208"/>
    </location>
</feature>
<dbReference type="PANTHER" id="PTHR30314:SF3">
    <property type="entry name" value="MITOCHONDRIAL DIVISION PROTEIN FSZA"/>
    <property type="match status" value="1"/>
</dbReference>
<evidence type="ECO:0000256" key="3">
    <source>
        <dbReference type="ARBA" id="ARBA00023134"/>
    </source>
</evidence>
<feature type="binding site" evidence="4">
    <location>
        <position position="190"/>
    </location>
    <ligand>
        <name>GTP</name>
        <dbReference type="ChEBI" id="CHEBI:37565"/>
    </ligand>
</feature>
<evidence type="ECO:0000313" key="11">
    <source>
        <dbReference type="Proteomes" id="UP000605086"/>
    </source>
</evidence>
<keyword evidence="3 4" id="KW-0342">GTP-binding</keyword>
<dbReference type="PROSITE" id="PS01135">
    <property type="entry name" value="FTSZ_2"/>
    <property type="match status" value="1"/>
</dbReference>
<feature type="binding site" evidence="4">
    <location>
        <position position="142"/>
    </location>
    <ligand>
        <name>GTP</name>
        <dbReference type="ChEBI" id="CHEBI:37565"/>
    </ligand>
</feature>
<comment type="subcellular location">
    <subcellularLocation>
        <location evidence="4">Cytoplasm</location>
    </subcellularLocation>
    <text evidence="4">Assembles at midcell at the inner surface of the cytoplasmic membrane.</text>
</comment>
<dbReference type="EMBL" id="WHOS01000005">
    <property type="protein sequence ID" value="NUA98876.1"/>
    <property type="molecule type" value="Genomic_DNA"/>
</dbReference>
<dbReference type="GO" id="GO:0051301">
    <property type="term" value="P:cell division"/>
    <property type="evidence" value="ECO:0007669"/>
    <property type="project" value="UniProtKB-KW"/>
</dbReference>
<keyword evidence="4" id="KW-0963">Cytoplasm</keyword>
<organism evidence="10 11">
    <name type="scientific">Azospirillum melinis</name>
    <dbReference type="NCBI Taxonomy" id="328839"/>
    <lineage>
        <taxon>Bacteria</taxon>
        <taxon>Pseudomonadati</taxon>
        <taxon>Pseudomonadota</taxon>
        <taxon>Alphaproteobacteria</taxon>
        <taxon>Rhodospirillales</taxon>
        <taxon>Azospirillaceae</taxon>
        <taxon>Azospirillum</taxon>
    </lineage>
</organism>
<evidence type="ECO:0000256" key="7">
    <source>
        <dbReference type="SAM" id="MobiDB-lite"/>
    </source>
</evidence>
<evidence type="ECO:0000256" key="6">
    <source>
        <dbReference type="RuleBase" id="RU000631"/>
    </source>
</evidence>
<comment type="caution">
    <text evidence="10">The sequence shown here is derived from an EMBL/GenBank/DDBJ whole genome shotgun (WGS) entry which is preliminary data.</text>
</comment>
<dbReference type="InterPro" id="IPR037103">
    <property type="entry name" value="Tubulin/FtsZ-like_C"/>
</dbReference>
<feature type="binding site" evidence="4">
    <location>
        <begin position="111"/>
        <end position="113"/>
    </location>
    <ligand>
        <name>GTP</name>
        <dbReference type="ChEBI" id="CHEBI:37565"/>
    </ligand>
</feature>
<dbReference type="InterPro" id="IPR020805">
    <property type="entry name" value="Cell_div_FtsZ_CS"/>
</dbReference>
<evidence type="ECO:0000256" key="2">
    <source>
        <dbReference type="ARBA" id="ARBA00022741"/>
    </source>
</evidence>
<dbReference type="InterPro" id="IPR024757">
    <property type="entry name" value="FtsZ_C"/>
</dbReference>
<dbReference type="PRINTS" id="PR00423">
    <property type="entry name" value="CELLDVISFTSZ"/>
</dbReference>
<dbReference type="Gene3D" id="3.30.1330.20">
    <property type="entry name" value="Tubulin/FtsZ, C-terminal domain"/>
    <property type="match status" value="1"/>
</dbReference>
<gene>
    <name evidence="4 10" type="primary">ftsZ</name>
    <name evidence="10" type="ORF">GBZ48_06195</name>
</gene>
<evidence type="ECO:0000256" key="1">
    <source>
        <dbReference type="ARBA" id="ARBA00009690"/>
    </source>
</evidence>
<dbReference type="Pfam" id="PF12327">
    <property type="entry name" value="FtsZ_C"/>
    <property type="match status" value="1"/>
</dbReference>
<evidence type="ECO:0000256" key="5">
    <source>
        <dbReference type="NCBIfam" id="TIGR00065"/>
    </source>
</evidence>
<sequence>MINVTIPQIEPELKPRITVFGVGGAGGNAVNNMIKSNLEGVDFVVGNTDAQALKGSLCEKRIQLGTGTTRGLGAGSKPDVGRASAEEQIDEIVQYLEGSNMVFITAGMGGGTGTGAAPVIARAARERGILTVGVVTKPFHFEGGHRMRLAEGGIAELQQYVDTLIIIPNQNLFRIANEKTTFADAFKMADDVLHSGVRGVTDLMVMPGLINLDFADIRSVMTEMGKAMMGTGEAGGERRAIEAAEAAISNPLLDDVSMKGARGVLINITGGYDMTLFEVDEAANRVRDEVDPDANIIFGSTFDSSLDGVMRVSVVATGIDAAAMSNPRTLHPVNLSLVGDRAKKPAAPGNLTGAPAPAAAQGSAIPSAAAGLRTPQPVTAGAAAIQHDPAQQYGQQPVEAPKPAAGPLHGENQGGHFFAPKPADAGPRQPVTVGAAPLSTPQQPAHQQHAPQAPQMQSHQQPQHQPQQPAPMAPQHHHAAPQGHQQHPGQQHPGGLSVGPAPAPAPEPAPARKGNFLFGLVTGLGRKSEPAPQPVQQQPAPQAYQPQPAPQQYQPAPQGYPQQQPAYPQQPPQAPHQGYPAGQQYPAAPQQQPVYPPQQSAPQHAPGYPATPQAQAPAPRADGKPAEQEELDIPAFLRRQAN</sequence>
<feature type="binding site" evidence="4">
    <location>
        <begin position="24"/>
        <end position="28"/>
    </location>
    <ligand>
        <name>GTP</name>
        <dbReference type="ChEBI" id="CHEBI:37565"/>
    </ligand>
</feature>
<dbReference type="SUPFAM" id="SSF52490">
    <property type="entry name" value="Tubulin nucleotide-binding domain-like"/>
    <property type="match status" value="1"/>
</dbReference>
<keyword evidence="11" id="KW-1185">Reference proteome</keyword>
<feature type="compositionally biased region" description="Low complexity" evidence="7">
    <location>
        <begin position="480"/>
        <end position="493"/>
    </location>
</feature>
<name>A0ABX2K5P9_9PROT</name>